<dbReference type="Proteomes" id="UP000683360">
    <property type="component" value="Unassembled WGS sequence"/>
</dbReference>
<organism evidence="3 4">
    <name type="scientific">Mytilus edulis</name>
    <name type="common">Blue mussel</name>
    <dbReference type="NCBI Taxonomy" id="6550"/>
    <lineage>
        <taxon>Eukaryota</taxon>
        <taxon>Metazoa</taxon>
        <taxon>Spiralia</taxon>
        <taxon>Lophotrochozoa</taxon>
        <taxon>Mollusca</taxon>
        <taxon>Bivalvia</taxon>
        <taxon>Autobranchia</taxon>
        <taxon>Pteriomorphia</taxon>
        <taxon>Mytilida</taxon>
        <taxon>Mytiloidea</taxon>
        <taxon>Mytilidae</taxon>
        <taxon>Mytilinae</taxon>
        <taxon>Mytilus</taxon>
    </lineage>
</organism>
<dbReference type="EMBL" id="CAJPWZ010002147">
    <property type="protein sequence ID" value="CAG2231496.1"/>
    <property type="molecule type" value="Genomic_DNA"/>
</dbReference>
<evidence type="ECO:0000256" key="2">
    <source>
        <dbReference type="SAM" id="Phobius"/>
    </source>
</evidence>
<dbReference type="InterPro" id="IPR013762">
    <property type="entry name" value="Integrase-like_cat_sf"/>
</dbReference>
<dbReference type="GO" id="GO:0006310">
    <property type="term" value="P:DNA recombination"/>
    <property type="evidence" value="ECO:0007669"/>
    <property type="project" value="UniProtKB-KW"/>
</dbReference>
<keyword evidence="4" id="KW-1185">Reference proteome</keyword>
<comment type="caution">
    <text evidence="3">The sequence shown here is derived from an EMBL/GenBank/DDBJ whole genome shotgun (WGS) entry which is preliminary data.</text>
</comment>
<dbReference type="AlphaFoldDB" id="A0A8S3TDB2"/>
<dbReference type="GO" id="GO:0015074">
    <property type="term" value="P:DNA integration"/>
    <property type="evidence" value="ECO:0007669"/>
    <property type="project" value="InterPro"/>
</dbReference>
<feature type="transmembrane region" description="Helical" evidence="2">
    <location>
        <begin position="120"/>
        <end position="140"/>
    </location>
</feature>
<proteinExistence type="predicted"/>
<sequence>MGNRILKIIPLIENTRSALCPLRAYRNMCKLIPAAGDRPVFLFPSKHKLVPVTYTDFQQYIKAFISRIGRNPRLFSTHSFRRGGATFAFESKVPAELIQVHGDWAKTNTPLVSSLSSLPLVFAVIGWTLAVVLAGTTVFYKRQLHSQQSNTPVTSNANIIELSGANDRSDYINTDSTKDTDGHYESIK</sequence>
<dbReference type="PANTHER" id="PTHR34605:SF5">
    <property type="entry name" value="INTEGRASE_RECOMBINASE XERD HOMOLOG"/>
    <property type="match status" value="1"/>
</dbReference>
<dbReference type="SUPFAM" id="SSF56349">
    <property type="entry name" value="DNA breaking-rejoining enzymes"/>
    <property type="match status" value="1"/>
</dbReference>
<keyword evidence="2" id="KW-0472">Membrane</keyword>
<dbReference type="OrthoDB" id="6771932at2759"/>
<protein>
    <recommendedName>
        <fullName evidence="5">Tyr recombinase domain-containing protein</fullName>
    </recommendedName>
</protein>
<dbReference type="PANTHER" id="PTHR34605">
    <property type="entry name" value="PHAGE_INTEGRASE DOMAIN-CONTAINING PROTEIN"/>
    <property type="match status" value="1"/>
</dbReference>
<evidence type="ECO:0000256" key="1">
    <source>
        <dbReference type="ARBA" id="ARBA00023172"/>
    </source>
</evidence>
<gene>
    <name evidence="3" type="ORF">MEDL_44278</name>
</gene>
<dbReference type="Gene3D" id="1.10.443.10">
    <property type="entry name" value="Intergrase catalytic core"/>
    <property type="match status" value="1"/>
</dbReference>
<keyword evidence="2" id="KW-0812">Transmembrane</keyword>
<keyword evidence="1" id="KW-0233">DNA recombination</keyword>
<dbReference type="GO" id="GO:0003677">
    <property type="term" value="F:DNA binding"/>
    <property type="evidence" value="ECO:0007669"/>
    <property type="project" value="InterPro"/>
</dbReference>
<evidence type="ECO:0008006" key="5">
    <source>
        <dbReference type="Google" id="ProtNLM"/>
    </source>
</evidence>
<reference evidence="3" key="1">
    <citation type="submission" date="2021-03" db="EMBL/GenBank/DDBJ databases">
        <authorList>
            <person name="Bekaert M."/>
        </authorList>
    </citation>
    <scope>NUCLEOTIDE SEQUENCE</scope>
</reference>
<name>A0A8S3TDB2_MYTED</name>
<dbReference type="InterPro" id="IPR011010">
    <property type="entry name" value="DNA_brk_join_enz"/>
</dbReference>
<evidence type="ECO:0000313" key="4">
    <source>
        <dbReference type="Proteomes" id="UP000683360"/>
    </source>
</evidence>
<evidence type="ECO:0000313" key="3">
    <source>
        <dbReference type="EMBL" id="CAG2231496.1"/>
    </source>
</evidence>
<keyword evidence="2" id="KW-1133">Transmembrane helix</keyword>
<accession>A0A8S3TDB2</accession>
<dbReference type="InterPro" id="IPR052925">
    <property type="entry name" value="Phage_Integrase-like_Recomb"/>
</dbReference>